<accession>A0A2S0UHM9</accession>
<name>A0A2S0UHM9_9RHOB</name>
<evidence type="ECO:0000313" key="7">
    <source>
        <dbReference type="Proteomes" id="UP000244496"/>
    </source>
</evidence>
<keyword evidence="7" id="KW-1185">Reference proteome</keyword>
<dbReference type="GO" id="GO:0050661">
    <property type="term" value="F:NADP binding"/>
    <property type="evidence" value="ECO:0007669"/>
    <property type="project" value="InterPro"/>
</dbReference>
<dbReference type="PIRSF" id="PIRSF000103">
    <property type="entry name" value="HIBADH"/>
    <property type="match status" value="1"/>
</dbReference>
<dbReference type="SUPFAM" id="SSF48179">
    <property type="entry name" value="6-phosphogluconate dehydrogenase C-terminal domain-like"/>
    <property type="match status" value="1"/>
</dbReference>
<dbReference type="Gene3D" id="3.40.50.720">
    <property type="entry name" value="NAD(P)-binding Rossmann-like Domain"/>
    <property type="match status" value="1"/>
</dbReference>
<dbReference type="Pfam" id="PF14833">
    <property type="entry name" value="NAD_binding_11"/>
    <property type="match status" value="1"/>
</dbReference>
<dbReference type="PANTHER" id="PTHR43580:SF2">
    <property type="entry name" value="CYTOKINE-LIKE NUCLEAR FACTOR N-PAC"/>
    <property type="match status" value="1"/>
</dbReference>
<dbReference type="EMBL" id="CP028918">
    <property type="protein sequence ID" value="AWB47338.1"/>
    <property type="molecule type" value="Genomic_DNA"/>
</dbReference>
<feature type="domain" description="3-hydroxyisobutyrate dehydrogenase-like NAD-binding" evidence="5">
    <location>
        <begin position="178"/>
        <end position="294"/>
    </location>
</feature>
<dbReference type="GO" id="GO:0016491">
    <property type="term" value="F:oxidoreductase activity"/>
    <property type="evidence" value="ECO:0007669"/>
    <property type="project" value="UniProtKB-KW"/>
</dbReference>
<evidence type="ECO:0000313" key="6">
    <source>
        <dbReference type="EMBL" id="AWB47338.1"/>
    </source>
</evidence>
<dbReference type="InterPro" id="IPR015815">
    <property type="entry name" value="HIBADH-related"/>
</dbReference>
<dbReference type="InterPro" id="IPR013328">
    <property type="entry name" value="6PGD_dom2"/>
</dbReference>
<keyword evidence="2" id="KW-0520">NAD</keyword>
<dbReference type="GO" id="GO:0051287">
    <property type="term" value="F:NAD binding"/>
    <property type="evidence" value="ECO:0007669"/>
    <property type="project" value="InterPro"/>
</dbReference>
<organism evidence="6 7">
    <name type="scientific">Paragemmobacter aquarius</name>
    <dbReference type="NCBI Taxonomy" id="2169400"/>
    <lineage>
        <taxon>Bacteria</taxon>
        <taxon>Pseudomonadati</taxon>
        <taxon>Pseudomonadota</taxon>
        <taxon>Alphaproteobacteria</taxon>
        <taxon>Rhodobacterales</taxon>
        <taxon>Paracoccaceae</taxon>
        <taxon>Paragemmobacter</taxon>
    </lineage>
</organism>
<dbReference type="InterPro" id="IPR029154">
    <property type="entry name" value="HIBADH-like_NADP-bd"/>
</dbReference>
<feature type="active site" evidence="3">
    <location>
        <position position="181"/>
    </location>
</feature>
<evidence type="ECO:0000259" key="4">
    <source>
        <dbReference type="Pfam" id="PF03446"/>
    </source>
</evidence>
<dbReference type="Gene3D" id="1.10.1040.10">
    <property type="entry name" value="N-(1-d-carboxylethyl)-l-norvaline Dehydrogenase, domain 2"/>
    <property type="match status" value="1"/>
</dbReference>
<dbReference type="Proteomes" id="UP000244496">
    <property type="component" value="Chromosome"/>
</dbReference>
<gene>
    <name evidence="6" type="ORF">HYN69_01395</name>
</gene>
<proteinExistence type="predicted"/>
<evidence type="ECO:0000256" key="3">
    <source>
        <dbReference type="PIRSR" id="PIRSR000103-1"/>
    </source>
</evidence>
<evidence type="ECO:0000256" key="2">
    <source>
        <dbReference type="ARBA" id="ARBA00023027"/>
    </source>
</evidence>
<dbReference type="RefSeq" id="WP_108434167.1">
    <property type="nucleotide sequence ID" value="NZ_CP028918.1"/>
</dbReference>
<feature type="domain" description="6-phosphogluconate dehydrogenase NADP-binding" evidence="4">
    <location>
        <begin position="18"/>
        <end position="172"/>
    </location>
</feature>
<protein>
    <submittedName>
        <fullName evidence="6">NAD(P)-dependent oxidoreductase</fullName>
    </submittedName>
</protein>
<evidence type="ECO:0000259" key="5">
    <source>
        <dbReference type="Pfam" id="PF14833"/>
    </source>
</evidence>
<reference evidence="6 7" key="1">
    <citation type="submission" date="2018-04" db="EMBL/GenBank/DDBJ databases">
        <title>Genome sequencing of Gemmobacter.</title>
        <authorList>
            <person name="Yi H."/>
            <person name="Baek M.-G."/>
        </authorList>
    </citation>
    <scope>NUCLEOTIDE SEQUENCE [LARGE SCALE GENOMIC DNA]</scope>
    <source>
        <strain evidence="6 7">HYN0069</strain>
    </source>
</reference>
<dbReference type="InterPro" id="IPR036291">
    <property type="entry name" value="NAD(P)-bd_dom_sf"/>
</dbReference>
<dbReference type="InterPro" id="IPR006115">
    <property type="entry name" value="6PGDH_NADP-bd"/>
</dbReference>
<dbReference type="Pfam" id="PF03446">
    <property type="entry name" value="NAD_binding_2"/>
    <property type="match status" value="1"/>
</dbReference>
<dbReference type="InterPro" id="IPR008927">
    <property type="entry name" value="6-PGluconate_DH-like_C_sf"/>
</dbReference>
<dbReference type="InterPro" id="IPR051265">
    <property type="entry name" value="HIBADH-related_NP60_sf"/>
</dbReference>
<dbReference type="SUPFAM" id="SSF51735">
    <property type="entry name" value="NAD(P)-binding Rossmann-fold domains"/>
    <property type="match status" value="1"/>
</dbReference>
<dbReference type="AlphaFoldDB" id="A0A2S0UHM9"/>
<sequence>MDSKVAAETRAGVAGRKTGWVGAGKMGLPMARNLLAAGIAVAVCEPNPATLAMLSAEGAATSADLSALDGADLVFATLPDDAALRAVVAGLATRLPRGAVLVEMSTVSPECSAEVAQILANAGILYIRAPVSGSTALAEKGTLTVLASGDPQGWQTALPLISLLSARQFWLGTGDEARYMKLVLNTLVGASSAILAEAVSMGASGGLSRAAMMEVICESAVASPLFKYKADLVVSEDYTPAFTIQQMIKDFTLISDAGRGNGVPMLTSGLILELYRAAANAGLQNEDFFALVKWHSGISAQRG</sequence>
<dbReference type="PANTHER" id="PTHR43580">
    <property type="entry name" value="OXIDOREDUCTASE GLYR1-RELATED"/>
    <property type="match status" value="1"/>
</dbReference>
<evidence type="ECO:0000256" key="1">
    <source>
        <dbReference type="ARBA" id="ARBA00023002"/>
    </source>
</evidence>
<keyword evidence="1" id="KW-0560">Oxidoreductase</keyword>
<dbReference type="KEGG" id="geh:HYN69_01395"/>